<dbReference type="FunFam" id="3.40.30.10:FF:000096">
    <property type="entry name" value="Glutathione S-transferase kappa"/>
    <property type="match status" value="1"/>
</dbReference>
<accession>A0A9P4ME32</accession>
<dbReference type="OrthoDB" id="4664297at2759"/>
<dbReference type="GO" id="GO:0006749">
    <property type="term" value="P:glutathione metabolic process"/>
    <property type="evidence" value="ECO:0007669"/>
    <property type="project" value="TreeGrafter"/>
</dbReference>
<keyword evidence="8" id="KW-1185">Reference proteome</keyword>
<dbReference type="GO" id="GO:0005777">
    <property type="term" value="C:peroxisome"/>
    <property type="evidence" value="ECO:0007669"/>
    <property type="project" value="TreeGrafter"/>
</dbReference>
<dbReference type="InterPro" id="IPR051924">
    <property type="entry name" value="GST_Kappa/NadH"/>
</dbReference>
<dbReference type="InterPro" id="IPR014440">
    <property type="entry name" value="HCCAis_GSTk"/>
</dbReference>
<dbReference type="PIRSF" id="PIRSF006386">
    <property type="entry name" value="HCCAis_GSTk"/>
    <property type="match status" value="1"/>
</dbReference>
<dbReference type="InterPro" id="IPR001853">
    <property type="entry name" value="DSBA-like_thioredoxin_dom"/>
</dbReference>
<dbReference type="EMBL" id="ML996090">
    <property type="protein sequence ID" value="KAF2149788.1"/>
    <property type="molecule type" value="Genomic_DNA"/>
</dbReference>
<dbReference type="AlphaFoldDB" id="A0A9P4ME32"/>
<evidence type="ECO:0000259" key="6">
    <source>
        <dbReference type="Pfam" id="PF01323"/>
    </source>
</evidence>
<reference evidence="7" key="1">
    <citation type="journal article" date="2020" name="Stud. Mycol.">
        <title>101 Dothideomycetes genomes: a test case for predicting lifestyles and emergence of pathogens.</title>
        <authorList>
            <person name="Haridas S."/>
            <person name="Albert R."/>
            <person name="Binder M."/>
            <person name="Bloem J."/>
            <person name="Labutti K."/>
            <person name="Salamov A."/>
            <person name="Andreopoulos B."/>
            <person name="Baker S."/>
            <person name="Barry K."/>
            <person name="Bills G."/>
            <person name="Bluhm B."/>
            <person name="Cannon C."/>
            <person name="Castanera R."/>
            <person name="Culley D."/>
            <person name="Daum C."/>
            <person name="Ezra D."/>
            <person name="Gonzalez J."/>
            <person name="Henrissat B."/>
            <person name="Kuo A."/>
            <person name="Liang C."/>
            <person name="Lipzen A."/>
            <person name="Lutzoni F."/>
            <person name="Magnuson J."/>
            <person name="Mondo S."/>
            <person name="Nolan M."/>
            <person name="Ohm R."/>
            <person name="Pangilinan J."/>
            <person name="Park H.-J."/>
            <person name="Ramirez L."/>
            <person name="Alfaro M."/>
            <person name="Sun H."/>
            <person name="Tritt A."/>
            <person name="Yoshinaga Y."/>
            <person name="Zwiers L.-H."/>
            <person name="Turgeon B."/>
            <person name="Goodwin S."/>
            <person name="Spatafora J."/>
            <person name="Crous P."/>
            <person name="Grigoriev I."/>
        </authorList>
    </citation>
    <scope>NUCLEOTIDE SEQUENCE</scope>
    <source>
        <strain evidence="7">CBS 260.36</strain>
    </source>
</reference>
<dbReference type="Pfam" id="PF01323">
    <property type="entry name" value="DSBA"/>
    <property type="match status" value="1"/>
</dbReference>
<evidence type="ECO:0000313" key="7">
    <source>
        <dbReference type="EMBL" id="KAF2149788.1"/>
    </source>
</evidence>
<keyword evidence="2 4" id="KW-0808">Transferase</keyword>
<comment type="similarity">
    <text evidence="1 4">Belongs to the GST superfamily. Kappa family.</text>
</comment>
<evidence type="ECO:0000256" key="3">
    <source>
        <dbReference type="ARBA" id="ARBA00047960"/>
    </source>
</evidence>
<evidence type="ECO:0000256" key="5">
    <source>
        <dbReference type="PIRSR" id="PIRSR006386-1"/>
    </source>
</evidence>
<dbReference type="Proteomes" id="UP000799439">
    <property type="component" value="Unassembled WGS sequence"/>
</dbReference>
<name>A0A9P4ME32_9PEZI</name>
<dbReference type="GO" id="GO:0004364">
    <property type="term" value="F:glutathione transferase activity"/>
    <property type="evidence" value="ECO:0007669"/>
    <property type="project" value="UniProtKB-UniRule"/>
</dbReference>
<dbReference type="PANTHER" id="PTHR42943:SF2">
    <property type="entry name" value="GLUTATHIONE S-TRANSFERASE KAPPA 1"/>
    <property type="match status" value="1"/>
</dbReference>
<dbReference type="InterPro" id="IPR036249">
    <property type="entry name" value="Thioredoxin-like_sf"/>
</dbReference>
<dbReference type="SUPFAM" id="SSF52833">
    <property type="entry name" value="Thioredoxin-like"/>
    <property type="match status" value="1"/>
</dbReference>
<evidence type="ECO:0000256" key="2">
    <source>
        <dbReference type="ARBA" id="ARBA00022679"/>
    </source>
</evidence>
<gene>
    <name evidence="7" type="ORF">K461DRAFT_287593</name>
</gene>
<dbReference type="Gene3D" id="3.40.30.10">
    <property type="entry name" value="Glutaredoxin"/>
    <property type="match status" value="1"/>
</dbReference>
<organism evidence="7 8">
    <name type="scientific">Myriangium duriaei CBS 260.36</name>
    <dbReference type="NCBI Taxonomy" id="1168546"/>
    <lineage>
        <taxon>Eukaryota</taxon>
        <taxon>Fungi</taxon>
        <taxon>Dikarya</taxon>
        <taxon>Ascomycota</taxon>
        <taxon>Pezizomycotina</taxon>
        <taxon>Dothideomycetes</taxon>
        <taxon>Dothideomycetidae</taxon>
        <taxon>Myriangiales</taxon>
        <taxon>Myriangiaceae</taxon>
        <taxon>Myriangium</taxon>
    </lineage>
</organism>
<dbReference type="GO" id="GO:0016853">
    <property type="term" value="F:isomerase activity"/>
    <property type="evidence" value="ECO:0007669"/>
    <property type="project" value="UniProtKB-KW"/>
</dbReference>
<evidence type="ECO:0000313" key="8">
    <source>
        <dbReference type="Proteomes" id="UP000799439"/>
    </source>
</evidence>
<sequence>MAQPKLTLYLDVVSPFAYLAFHFIQNSPAFKSVAVTYIPIFLGGVMKATNNRPPITIKNKAQWINKERLRWAKNANIPIAAQSPEGFPPNTIAPMRALAALELADATKLPSAFEELYKSFWVERKPVQEADVYEPALKRAVGDELAGKVLAEIGSAEVKQRLTENTEKAIKDGAFGLPWMVATNAEGKTEGYWGFDHLGQVMDHLGLKREEALRAML</sequence>
<dbReference type="PANTHER" id="PTHR42943">
    <property type="entry name" value="GLUTATHIONE S-TRANSFERASE KAPPA"/>
    <property type="match status" value="1"/>
</dbReference>
<evidence type="ECO:0000256" key="1">
    <source>
        <dbReference type="ARBA" id="ARBA00006494"/>
    </source>
</evidence>
<dbReference type="GO" id="GO:0005739">
    <property type="term" value="C:mitochondrion"/>
    <property type="evidence" value="ECO:0007669"/>
    <property type="project" value="TreeGrafter"/>
</dbReference>
<dbReference type="EC" id="2.5.1.18" evidence="4"/>
<proteinExistence type="inferred from homology"/>
<keyword evidence="7" id="KW-0413">Isomerase</keyword>
<evidence type="ECO:0000256" key="4">
    <source>
        <dbReference type="PIRNR" id="PIRNR006386"/>
    </source>
</evidence>
<dbReference type="GO" id="GO:0004602">
    <property type="term" value="F:glutathione peroxidase activity"/>
    <property type="evidence" value="ECO:0007669"/>
    <property type="project" value="TreeGrafter"/>
</dbReference>
<feature type="active site" description="Nucleophile" evidence="5">
    <location>
        <position position="14"/>
    </location>
</feature>
<comment type="catalytic activity">
    <reaction evidence="3 4">
        <text>RX + glutathione = an S-substituted glutathione + a halide anion + H(+)</text>
        <dbReference type="Rhea" id="RHEA:16437"/>
        <dbReference type="ChEBI" id="CHEBI:15378"/>
        <dbReference type="ChEBI" id="CHEBI:16042"/>
        <dbReference type="ChEBI" id="CHEBI:17792"/>
        <dbReference type="ChEBI" id="CHEBI:57925"/>
        <dbReference type="ChEBI" id="CHEBI:90779"/>
        <dbReference type="EC" id="2.5.1.18"/>
    </reaction>
</comment>
<protein>
    <recommendedName>
        <fullName evidence="4">Glutathione S-transferase kappa</fullName>
        <ecNumber evidence="4">2.5.1.18</ecNumber>
    </recommendedName>
</protein>
<comment type="caution">
    <text evidence="7">The sequence shown here is derived from an EMBL/GenBank/DDBJ whole genome shotgun (WGS) entry which is preliminary data.</text>
</comment>
<feature type="domain" description="DSBA-like thioredoxin" evidence="6">
    <location>
        <begin position="6"/>
        <end position="205"/>
    </location>
</feature>